<dbReference type="HAMAP" id="MF_00556">
    <property type="entry name" value="Hemerythrin"/>
    <property type="match status" value="1"/>
</dbReference>
<keyword evidence="3" id="KW-0561">Oxygen transport</keyword>
<dbReference type="PANTHER" id="PTHR37164">
    <property type="entry name" value="BACTERIOHEMERYTHRIN"/>
    <property type="match status" value="1"/>
</dbReference>
<dbReference type="InterPro" id="IPR016131">
    <property type="entry name" value="Haemerythrin_Fe_BS"/>
</dbReference>
<keyword evidence="5" id="KW-0408">Iron</keyword>
<evidence type="ECO:0000256" key="2">
    <source>
        <dbReference type="ARBA" id="ARBA00022448"/>
    </source>
</evidence>
<dbReference type="InterPro" id="IPR023504">
    <property type="entry name" value="Bacteriohemerythrin-like"/>
</dbReference>
<evidence type="ECO:0000256" key="4">
    <source>
        <dbReference type="ARBA" id="ARBA00022723"/>
    </source>
</evidence>
<protein>
    <submittedName>
        <fullName evidence="7">Bacteriohemerythrin</fullName>
    </submittedName>
</protein>
<evidence type="ECO:0000256" key="1">
    <source>
        <dbReference type="ARBA" id="ARBA00010587"/>
    </source>
</evidence>
<dbReference type="InterPro" id="IPR035938">
    <property type="entry name" value="Hemerythrin-like_sf"/>
</dbReference>
<dbReference type="PROSITE" id="PS00550">
    <property type="entry name" value="HEMERYTHRINS"/>
    <property type="match status" value="1"/>
</dbReference>
<proteinExistence type="inferred from homology"/>
<dbReference type="Pfam" id="PF01814">
    <property type="entry name" value="Hemerythrin"/>
    <property type="match status" value="1"/>
</dbReference>
<gene>
    <name evidence="7" type="ORF">SDC9_124109</name>
</gene>
<reference evidence="7" key="1">
    <citation type="submission" date="2019-08" db="EMBL/GenBank/DDBJ databases">
        <authorList>
            <person name="Kucharzyk K."/>
            <person name="Murdoch R.W."/>
            <person name="Higgins S."/>
            <person name="Loffler F."/>
        </authorList>
    </citation>
    <scope>NUCLEOTIDE SEQUENCE</scope>
</reference>
<comment type="caution">
    <text evidence="7">The sequence shown here is derived from an EMBL/GenBank/DDBJ whole genome shotgun (WGS) entry which is preliminary data.</text>
</comment>
<dbReference type="InterPro" id="IPR050669">
    <property type="entry name" value="Hemerythrin"/>
</dbReference>
<keyword evidence="2" id="KW-0813">Transport</keyword>
<feature type="domain" description="Hemerythrin-like" evidence="6">
    <location>
        <begin position="11"/>
        <end position="127"/>
    </location>
</feature>
<dbReference type="NCBIfam" id="TIGR02481">
    <property type="entry name" value="hemeryth_dom"/>
    <property type="match status" value="1"/>
</dbReference>
<dbReference type="Gene3D" id="1.20.120.50">
    <property type="entry name" value="Hemerythrin-like"/>
    <property type="match status" value="1"/>
</dbReference>
<keyword evidence="4" id="KW-0479">Metal-binding</keyword>
<comment type="similarity">
    <text evidence="1">Belongs to the hemerythrin family.</text>
</comment>
<dbReference type="CDD" id="cd12107">
    <property type="entry name" value="Hemerythrin"/>
    <property type="match status" value="1"/>
</dbReference>
<dbReference type="NCBIfam" id="NF033749">
    <property type="entry name" value="bact_hemeryth"/>
    <property type="match status" value="1"/>
</dbReference>
<evidence type="ECO:0000256" key="3">
    <source>
        <dbReference type="ARBA" id="ARBA00022621"/>
    </source>
</evidence>
<name>A0A645CJI7_9ZZZZ</name>
<dbReference type="GO" id="GO:0046872">
    <property type="term" value="F:metal ion binding"/>
    <property type="evidence" value="ECO:0007669"/>
    <property type="project" value="UniProtKB-KW"/>
</dbReference>
<evidence type="ECO:0000259" key="6">
    <source>
        <dbReference type="Pfam" id="PF01814"/>
    </source>
</evidence>
<organism evidence="7">
    <name type="scientific">bioreactor metagenome</name>
    <dbReference type="NCBI Taxonomy" id="1076179"/>
    <lineage>
        <taxon>unclassified sequences</taxon>
        <taxon>metagenomes</taxon>
        <taxon>ecological metagenomes</taxon>
    </lineage>
</organism>
<evidence type="ECO:0000313" key="7">
    <source>
        <dbReference type="EMBL" id="MPM77109.1"/>
    </source>
</evidence>
<dbReference type="InterPro" id="IPR012312">
    <property type="entry name" value="Hemerythrin-like"/>
</dbReference>
<dbReference type="InterPro" id="IPR012827">
    <property type="entry name" value="Hemerythrin_metal-bd"/>
</dbReference>
<dbReference type="AlphaFoldDB" id="A0A645CJI7"/>
<dbReference type="SUPFAM" id="SSF47188">
    <property type="entry name" value="Hemerythrin-like"/>
    <property type="match status" value="1"/>
</dbReference>
<dbReference type="EMBL" id="VSSQ01027725">
    <property type="protein sequence ID" value="MPM77109.1"/>
    <property type="molecule type" value="Genomic_DNA"/>
</dbReference>
<evidence type="ECO:0000256" key="5">
    <source>
        <dbReference type="ARBA" id="ARBA00023004"/>
    </source>
</evidence>
<sequence length="135" mass="16472">MFQWKEEYKLGVDFVDEQHKKLFEISNRAYELLNNSLAIDKYDRIMEIISELKDYTVFHFSQEEEYLAKNNYKKLLSHKIEHDAFIRKFAEIDLNKVEYQQDAYILEILEFLSKWIIDHILVRDKHYSETITKEA</sequence>
<dbReference type="PANTHER" id="PTHR37164:SF1">
    <property type="entry name" value="BACTERIOHEMERYTHRIN"/>
    <property type="match status" value="1"/>
</dbReference>
<accession>A0A645CJI7</accession>
<dbReference type="GO" id="GO:0005344">
    <property type="term" value="F:oxygen carrier activity"/>
    <property type="evidence" value="ECO:0007669"/>
    <property type="project" value="UniProtKB-KW"/>
</dbReference>